<name>A0A4C1YWN1_EUMVA</name>
<feature type="region of interest" description="Disordered" evidence="1">
    <location>
        <begin position="150"/>
        <end position="177"/>
    </location>
</feature>
<feature type="compositionally biased region" description="Basic and acidic residues" evidence="1">
    <location>
        <begin position="168"/>
        <end position="177"/>
    </location>
</feature>
<feature type="region of interest" description="Disordered" evidence="1">
    <location>
        <begin position="14"/>
        <end position="51"/>
    </location>
</feature>
<proteinExistence type="predicted"/>
<dbReference type="AlphaFoldDB" id="A0A4C1YWN1"/>
<comment type="caution">
    <text evidence="2">The sequence shown here is derived from an EMBL/GenBank/DDBJ whole genome shotgun (WGS) entry which is preliminary data.</text>
</comment>
<protein>
    <submittedName>
        <fullName evidence="2">Uncharacterized protein</fullName>
    </submittedName>
</protein>
<dbReference type="Proteomes" id="UP000299102">
    <property type="component" value="Unassembled WGS sequence"/>
</dbReference>
<evidence type="ECO:0000313" key="2">
    <source>
        <dbReference type="EMBL" id="GBP78807.1"/>
    </source>
</evidence>
<evidence type="ECO:0000313" key="3">
    <source>
        <dbReference type="Proteomes" id="UP000299102"/>
    </source>
</evidence>
<reference evidence="2 3" key="1">
    <citation type="journal article" date="2019" name="Commun. Biol.">
        <title>The bagworm genome reveals a unique fibroin gene that provides high tensile strength.</title>
        <authorList>
            <person name="Kono N."/>
            <person name="Nakamura H."/>
            <person name="Ohtoshi R."/>
            <person name="Tomita M."/>
            <person name="Numata K."/>
            <person name="Arakawa K."/>
        </authorList>
    </citation>
    <scope>NUCLEOTIDE SEQUENCE [LARGE SCALE GENOMIC DNA]</scope>
</reference>
<dbReference type="EMBL" id="BGZK01001387">
    <property type="protein sequence ID" value="GBP78807.1"/>
    <property type="molecule type" value="Genomic_DNA"/>
</dbReference>
<organism evidence="2 3">
    <name type="scientific">Eumeta variegata</name>
    <name type="common">Bagworm moth</name>
    <name type="synonym">Eumeta japonica</name>
    <dbReference type="NCBI Taxonomy" id="151549"/>
    <lineage>
        <taxon>Eukaryota</taxon>
        <taxon>Metazoa</taxon>
        <taxon>Ecdysozoa</taxon>
        <taxon>Arthropoda</taxon>
        <taxon>Hexapoda</taxon>
        <taxon>Insecta</taxon>
        <taxon>Pterygota</taxon>
        <taxon>Neoptera</taxon>
        <taxon>Endopterygota</taxon>
        <taxon>Lepidoptera</taxon>
        <taxon>Glossata</taxon>
        <taxon>Ditrysia</taxon>
        <taxon>Tineoidea</taxon>
        <taxon>Psychidae</taxon>
        <taxon>Oiketicinae</taxon>
        <taxon>Eumeta</taxon>
    </lineage>
</organism>
<accession>A0A4C1YWN1</accession>
<evidence type="ECO:0000256" key="1">
    <source>
        <dbReference type="SAM" id="MobiDB-lite"/>
    </source>
</evidence>
<feature type="compositionally biased region" description="Polar residues" evidence="1">
    <location>
        <begin position="155"/>
        <end position="166"/>
    </location>
</feature>
<gene>
    <name evidence="2" type="ORF">EVAR_65317_1</name>
</gene>
<keyword evidence="3" id="KW-1185">Reference proteome</keyword>
<sequence>MDSSMFTMEEPWTTTTYINKSKHVSESQLKAEQTEETRTGPGSQLKAGPGPTLATGLDEIINTTSYVDHGSRQTGSGTGSVDTARFDRTETGASMALAPVKQPSEHIAVLPVKLGVYEFTTRGRSVSKCRQYMPLYGTADGWRSIRDHLGVGDQETPSTRIYTSEITPAERKTHGEP</sequence>